<dbReference type="Proteomes" id="UP000235460">
    <property type="component" value="Unassembled WGS sequence"/>
</dbReference>
<feature type="domain" description="Polymerase nucleotidyl transferase" evidence="1">
    <location>
        <begin position="10"/>
        <end position="94"/>
    </location>
</feature>
<reference evidence="4 5" key="1">
    <citation type="submission" date="2018-01" db="EMBL/GenBank/DDBJ databases">
        <title>Metagenomic assembled genomes from two thermal pools in the Uzon Caldera, Kamchatka, Russia.</title>
        <authorList>
            <person name="Wilkins L."/>
            <person name="Ettinger C."/>
        </authorList>
    </citation>
    <scope>NUCLEOTIDE SEQUENCE [LARGE SCALE GENOMIC DNA]</scope>
    <source>
        <strain evidence="3">ARK-04</strain>
        <strain evidence="2">ZAV-08</strain>
    </source>
</reference>
<dbReference type="Gene3D" id="3.30.460.10">
    <property type="entry name" value="Beta Polymerase, domain 2"/>
    <property type="match status" value="1"/>
</dbReference>
<dbReference type="InterPro" id="IPR052548">
    <property type="entry name" value="Type_VII_TA_antitoxin"/>
</dbReference>
<name>A0A2N7QFM8_9BACT</name>
<dbReference type="InterPro" id="IPR002934">
    <property type="entry name" value="Polymerase_NTP_transf_dom"/>
</dbReference>
<dbReference type="Proteomes" id="UP000235619">
    <property type="component" value="Unassembled WGS sequence"/>
</dbReference>
<dbReference type="EMBL" id="PNIK01000086">
    <property type="protein sequence ID" value="PMP66018.1"/>
    <property type="molecule type" value="Genomic_DNA"/>
</dbReference>
<dbReference type="SUPFAM" id="SSF81301">
    <property type="entry name" value="Nucleotidyltransferase"/>
    <property type="match status" value="1"/>
</dbReference>
<dbReference type="PANTHER" id="PTHR33933:SF3">
    <property type="entry name" value="PROTEIN ADENYLYLTRANSFERASE MJ0604-RELATED"/>
    <property type="match status" value="1"/>
</dbReference>
<accession>A0A2N7QFM8</accession>
<dbReference type="PANTHER" id="PTHR33933">
    <property type="entry name" value="NUCLEOTIDYLTRANSFERASE"/>
    <property type="match status" value="1"/>
</dbReference>
<dbReference type="GO" id="GO:0016779">
    <property type="term" value="F:nucleotidyltransferase activity"/>
    <property type="evidence" value="ECO:0007669"/>
    <property type="project" value="InterPro"/>
</dbReference>
<sequence length="105" mass="12311">MEKEIIKEVIERIFKSANVEIDKIILFGSRARGDYKKYSDWDLLIVTKEELSRKERQRLAYLIRKELAEHFIDGDVIIKSEKEVEKRKDIVGSIIKSAMKEGVTL</sequence>
<dbReference type="Pfam" id="PF01909">
    <property type="entry name" value="NTP_transf_2"/>
    <property type="match status" value="1"/>
</dbReference>
<dbReference type="EMBL" id="PNJD01000139">
    <property type="protein sequence ID" value="PMP97703.1"/>
    <property type="molecule type" value="Genomic_DNA"/>
</dbReference>
<organism evidence="3 5">
    <name type="scientific">Thermodesulfobacterium geofontis</name>
    <dbReference type="NCBI Taxonomy" id="1295609"/>
    <lineage>
        <taxon>Bacteria</taxon>
        <taxon>Pseudomonadati</taxon>
        <taxon>Thermodesulfobacteriota</taxon>
        <taxon>Thermodesulfobacteria</taxon>
        <taxon>Thermodesulfobacteriales</taxon>
        <taxon>Thermodesulfobacteriaceae</taxon>
        <taxon>Thermodesulfobacterium</taxon>
    </lineage>
</organism>
<protein>
    <submittedName>
        <fullName evidence="3">Nucleotidyltransferase domain-containing protein</fullName>
    </submittedName>
</protein>
<gene>
    <name evidence="3" type="ORF">C0169_02280</name>
    <name evidence="2" type="ORF">C0190_06110</name>
</gene>
<proteinExistence type="predicted"/>
<evidence type="ECO:0000313" key="2">
    <source>
        <dbReference type="EMBL" id="PMP66018.1"/>
    </source>
</evidence>
<comment type="caution">
    <text evidence="3">The sequence shown here is derived from an EMBL/GenBank/DDBJ whole genome shotgun (WGS) entry which is preliminary data.</text>
</comment>
<evidence type="ECO:0000259" key="1">
    <source>
        <dbReference type="Pfam" id="PF01909"/>
    </source>
</evidence>
<evidence type="ECO:0000313" key="4">
    <source>
        <dbReference type="Proteomes" id="UP000235460"/>
    </source>
</evidence>
<dbReference type="InterPro" id="IPR043519">
    <property type="entry name" value="NT_sf"/>
</dbReference>
<dbReference type="AlphaFoldDB" id="A0A2N7QFM8"/>
<evidence type="ECO:0000313" key="5">
    <source>
        <dbReference type="Proteomes" id="UP000235619"/>
    </source>
</evidence>
<evidence type="ECO:0000313" key="3">
    <source>
        <dbReference type="EMBL" id="PMP97703.1"/>
    </source>
</evidence>
<dbReference type="CDD" id="cd05403">
    <property type="entry name" value="NT_KNTase_like"/>
    <property type="match status" value="1"/>
</dbReference>
<keyword evidence="3" id="KW-0808">Transferase</keyword>